<organism evidence="5 6">
    <name type="scientific">Flexistipes sinusarabici</name>
    <dbReference type="NCBI Taxonomy" id="2352"/>
    <lineage>
        <taxon>Bacteria</taxon>
        <taxon>Pseudomonadati</taxon>
        <taxon>Deferribacterota</taxon>
        <taxon>Deferribacteres</taxon>
        <taxon>Deferribacterales</taxon>
        <taxon>Flexistipitaceae</taxon>
        <taxon>Flexistipes</taxon>
    </lineage>
</organism>
<dbReference type="Gene3D" id="3.40.50.300">
    <property type="entry name" value="P-loop containing nucleotide triphosphate hydrolases"/>
    <property type="match status" value="1"/>
</dbReference>
<dbReference type="InterPro" id="IPR027417">
    <property type="entry name" value="P-loop_NTPase"/>
</dbReference>
<gene>
    <name evidence="5" type="ORF">DHM44_03400</name>
</gene>
<dbReference type="GO" id="GO:0005524">
    <property type="term" value="F:ATP binding"/>
    <property type="evidence" value="ECO:0007669"/>
    <property type="project" value="InterPro"/>
</dbReference>
<name>A0A3D5QAG4_FLESI</name>
<dbReference type="PANTHER" id="PTHR10803">
    <property type="entry name" value="ARSENICAL PUMP-DRIVING ATPASE ARSENITE-TRANSLOCATING ATPASE"/>
    <property type="match status" value="1"/>
</dbReference>
<evidence type="ECO:0000313" key="5">
    <source>
        <dbReference type="EMBL" id="HCW92708.1"/>
    </source>
</evidence>
<comment type="catalytic activity">
    <reaction evidence="2">
        <text>arsenite(in) + ATP + H2O = arsenite(out) + ADP + phosphate + H(+)</text>
        <dbReference type="Rhea" id="RHEA:11348"/>
        <dbReference type="ChEBI" id="CHEBI:15377"/>
        <dbReference type="ChEBI" id="CHEBI:15378"/>
        <dbReference type="ChEBI" id="CHEBI:29242"/>
        <dbReference type="ChEBI" id="CHEBI:30616"/>
        <dbReference type="ChEBI" id="CHEBI:43474"/>
        <dbReference type="ChEBI" id="CHEBI:456216"/>
        <dbReference type="EC" id="7.3.2.7"/>
    </reaction>
</comment>
<evidence type="ECO:0000259" key="4">
    <source>
        <dbReference type="Pfam" id="PF02374"/>
    </source>
</evidence>
<dbReference type="EMBL" id="DPPF01000068">
    <property type="protein sequence ID" value="HCW92708.1"/>
    <property type="molecule type" value="Genomic_DNA"/>
</dbReference>
<dbReference type="PANTHER" id="PTHR10803:SF3">
    <property type="entry name" value="ATPASE GET3"/>
    <property type="match status" value="1"/>
</dbReference>
<dbReference type="NCBIfam" id="TIGR00345">
    <property type="entry name" value="GET3_arsA_TRC40"/>
    <property type="match status" value="1"/>
</dbReference>
<comment type="similarity">
    <text evidence="1">Belongs to the arsA ATPase family.</text>
</comment>
<dbReference type="SUPFAM" id="SSF52540">
    <property type="entry name" value="P-loop containing nucleoside triphosphate hydrolases"/>
    <property type="match status" value="1"/>
</dbReference>
<sequence length="303" mass="34548">MTKLYLICGKGGVGKTTSASAAALALASKGEKTLLLSTDFTPAIGDVMETDIGSEFTKINDYLTAMEIDSKTITERWISKFGPDFHQILSRLVDIENLDRESENSLLEYISSAPSLREETMLDFIVDLSENENYDKIIWDSAPAGETLNLLNMPSLLKKHLKSGTKIYDSLDKLTKFRSGRKSISKIIDEWTELSDYISRYIKENAAFIIVTNPERVVYNRTKDIYHTLLDYKMNVYGCIINKIFRNISDKTFKEQQDKALNDLYSLFHKLPVAELEHSIHNVKNRQNLEKTGQKLIKKLQIS</sequence>
<dbReference type="Proteomes" id="UP000262325">
    <property type="component" value="Unassembled WGS sequence"/>
</dbReference>
<proteinExistence type="inferred from homology"/>
<dbReference type="GO" id="GO:0015446">
    <property type="term" value="F:ATPase-coupled arsenite transmembrane transporter activity"/>
    <property type="evidence" value="ECO:0007669"/>
    <property type="project" value="UniProtKB-EC"/>
</dbReference>
<evidence type="ECO:0000313" key="6">
    <source>
        <dbReference type="Proteomes" id="UP000262325"/>
    </source>
</evidence>
<protein>
    <recommendedName>
        <fullName evidence="3">arsenite-transporting ATPase</fullName>
        <ecNumber evidence="3">7.3.2.7</ecNumber>
    </recommendedName>
</protein>
<dbReference type="InterPro" id="IPR016300">
    <property type="entry name" value="ATPase_ArsA/GET3"/>
</dbReference>
<dbReference type="Pfam" id="PF02374">
    <property type="entry name" value="ArsA_ATPase"/>
    <property type="match status" value="1"/>
</dbReference>
<feature type="domain" description="ArsA/GET3 Anion-transporting ATPase-like" evidence="4">
    <location>
        <begin position="3"/>
        <end position="297"/>
    </location>
</feature>
<dbReference type="AlphaFoldDB" id="A0A3D5QAG4"/>
<accession>A0A3D5QAG4</accession>
<reference evidence="5 6" key="1">
    <citation type="journal article" date="2018" name="Nat. Biotechnol.">
        <title>A standardized bacterial taxonomy based on genome phylogeny substantially revises the tree of life.</title>
        <authorList>
            <person name="Parks D.H."/>
            <person name="Chuvochina M."/>
            <person name="Waite D.W."/>
            <person name="Rinke C."/>
            <person name="Skarshewski A."/>
            <person name="Chaumeil P.A."/>
            <person name="Hugenholtz P."/>
        </authorList>
    </citation>
    <scope>NUCLEOTIDE SEQUENCE [LARGE SCALE GENOMIC DNA]</scope>
    <source>
        <strain evidence="5">UBA8672</strain>
    </source>
</reference>
<dbReference type="EC" id="7.3.2.7" evidence="3"/>
<dbReference type="GO" id="GO:0016887">
    <property type="term" value="F:ATP hydrolysis activity"/>
    <property type="evidence" value="ECO:0007669"/>
    <property type="project" value="InterPro"/>
</dbReference>
<comment type="caution">
    <text evidence="5">The sequence shown here is derived from an EMBL/GenBank/DDBJ whole genome shotgun (WGS) entry which is preliminary data.</text>
</comment>
<dbReference type="CDD" id="cd02035">
    <property type="entry name" value="ArsA"/>
    <property type="match status" value="1"/>
</dbReference>
<evidence type="ECO:0000256" key="2">
    <source>
        <dbReference type="ARBA" id="ARBA00052296"/>
    </source>
</evidence>
<dbReference type="InterPro" id="IPR025723">
    <property type="entry name" value="ArsA/GET3_ATPase-like"/>
</dbReference>
<evidence type="ECO:0000256" key="1">
    <source>
        <dbReference type="ARBA" id="ARBA00011040"/>
    </source>
</evidence>
<evidence type="ECO:0000256" key="3">
    <source>
        <dbReference type="ARBA" id="ARBA00066752"/>
    </source>
</evidence>